<organism evidence="2 3">
    <name type="scientific">Ridgeia piscesae</name>
    <name type="common">Tubeworm</name>
    <dbReference type="NCBI Taxonomy" id="27915"/>
    <lineage>
        <taxon>Eukaryota</taxon>
        <taxon>Metazoa</taxon>
        <taxon>Spiralia</taxon>
        <taxon>Lophotrochozoa</taxon>
        <taxon>Annelida</taxon>
        <taxon>Polychaeta</taxon>
        <taxon>Sedentaria</taxon>
        <taxon>Canalipalpata</taxon>
        <taxon>Sabellida</taxon>
        <taxon>Siboglinidae</taxon>
        <taxon>Ridgeia</taxon>
    </lineage>
</organism>
<sequence length="205" mass="23238">MNRKSASANAISPENKDRLPDINNGDKLLFPRQKPPWHRNARADLFSFQLPPRTKPATHSDKWASTPARVGSMQNRHHVSAGGNVFIKFRRCKWNAMAKVNSLENRDRQPAGGAGVNIFDERPNWHAEAKVGSRDTRVGEKSEQKQDVRIVNKLPQWRQRSKIGSLDKVKYRQDVLAGRVPLYGSQPNTEHTVPNSEQMSEIAQT</sequence>
<feature type="compositionally biased region" description="Polar residues" evidence="1">
    <location>
        <begin position="185"/>
        <end position="205"/>
    </location>
</feature>
<comment type="caution">
    <text evidence="2">The sequence shown here is derived from an EMBL/GenBank/DDBJ whole genome shotgun (WGS) entry which is preliminary data.</text>
</comment>
<dbReference type="Proteomes" id="UP001209878">
    <property type="component" value="Unassembled WGS sequence"/>
</dbReference>
<dbReference type="AlphaFoldDB" id="A0AAD9L165"/>
<feature type="region of interest" description="Disordered" evidence="1">
    <location>
        <begin position="181"/>
        <end position="205"/>
    </location>
</feature>
<reference evidence="2" key="1">
    <citation type="journal article" date="2023" name="Mol. Biol. Evol.">
        <title>Third-Generation Sequencing Reveals the Adaptive Role of the Epigenome in Three Deep-Sea Polychaetes.</title>
        <authorList>
            <person name="Perez M."/>
            <person name="Aroh O."/>
            <person name="Sun Y."/>
            <person name="Lan Y."/>
            <person name="Juniper S.K."/>
            <person name="Young C.R."/>
            <person name="Angers B."/>
            <person name="Qian P.Y."/>
        </authorList>
    </citation>
    <scope>NUCLEOTIDE SEQUENCE</scope>
    <source>
        <strain evidence="2">R07B-5</strain>
    </source>
</reference>
<keyword evidence="3" id="KW-1185">Reference proteome</keyword>
<feature type="region of interest" description="Disordered" evidence="1">
    <location>
        <begin position="1"/>
        <end position="36"/>
    </location>
</feature>
<evidence type="ECO:0000313" key="3">
    <source>
        <dbReference type="Proteomes" id="UP001209878"/>
    </source>
</evidence>
<protein>
    <submittedName>
        <fullName evidence="2">Uncharacterized protein</fullName>
    </submittedName>
</protein>
<evidence type="ECO:0000256" key="1">
    <source>
        <dbReference type="SAM" id="MobiDB-lite"/>
    </source>
</evidence>
<dbReference type="EMBL" id="JAODUO010000439">
    <property type="protein sequence ID" value="KAK2180523.1"/>
    <property type="molecule type" value="Genomic_DNA"/>
</dbReference>
<accession>A0AAD9L165</accession>
<gene>
    <name evidence="2" type="ORF">NP493_439g00001</name>
</gene>
<name>A0AAD9L165_RIDPI</name>
<evidence type="ECO:0000313" key="2">
    <source>
        <dbReference type="EMBL" id="KAK2180523.1"/>
    </source>
</evidence>
<proteinExistence type="predicted"/>
<feature type="compositionally biased region" description="Polar residues" evidence="1">
    <location>
        <begin position="1"/>
        <end position="12"/>
    </location>
</feature>